<proteinExistence type="predicted"/>
<protein>
    <submittedName>
        <fullName evidence="2">Uncharacterized protein</fullName>
    </submittedName>
</protein>
<sequence>MEVHTMKNKIGKPKKYSLQELQQHLLNYVQKHPNKTISYIGLERETGISRNTWSRNLKDEIAKLNEPIPFTTKIDFDTGIPLPNIFDIVEKNYDNKAKLISSLTHLNACINSLYAIAKKERTFESENVEFKVKIKELEQMLREKDREIKELKQQVIHYSQAYRNICVSSTYGEKRLKNVLEFKTGSEKNEEKISADLSKQFKMFDFE</sequence>
<evidence type="ECO:0000256" key="1">
    <source>
        <dbReference type="SAM" id="Coils"/>
    </source>
</evidence>
<dbReference type="Proteomes" id="UP000464780">
    <property type="component" value="Plasmid unnamed_12"/>
</dbReference>
<keyword evidence="1" id="KW-0175">Coiled coil</keyword>
<reference evidence="2 3" key="1">
    <citation type="submission" date="2018-03" db="EMBL/GenBank/DDBJ databases">
        <title>The complete genome of bacterial strain SGAir0260.</title>
        <authorList>
            <person name="Schuster S.C."/>
        </authorList>
    </citation>
    <scope>NUCLEOTIDE SEQUENCE [LARGE SCALE GENOMIC DNA]</scope>
    <source>
        <strain evidence="2 3">SGAir0260</strain>
        <plasmid evidence="2 3">unnamed_12</plasmid>
    </source>
</reference>
<evidence type="ECO:0000313" key="3">
    <source>
        <dbReference type="Proteomes" id="UP000464780"/>
    </source>
</evidence>
<accession>A0AB73UUC7</accession>
<name>A0AB73UUC7_BACCE</name>
<dbReference type="AlphaFoldDB" id="A0AB73UUC7"/>
<gene>
    <name evidence="2" type="ORF">C1N66_31510</name>
</gene>
<dbReference type="EMBL" id="CP028010">
    <property type="protein sequence ID" value="QHV47532.1"/>
    <property type="molecule type" value="Genomic_DNA"/>
</dbReference>
<evidence type="ECO:0000313" key="2">
    <source>
        <dbReference type="EMBL" id="QHV47532.1"/>
    </source>
</evidence>
<organism evidence="2 3">
    <name type="scientific">Bacillus cereus</name>
    <dbReference type="NCBI Taxonomy" id="1396"/>
    <lineage>
        <taxon>Bacteria</taxon>
        <taxon>Bacillati</taxon>
        <taxon>Bacillota</taxon>
        <taxon>Bacilli</taxon>
        <taxon>Bacillales</taxon>
        <taxon>Bacillaceae</taxon>
        <taxon>Bacillus</taxon>
        <taxon>Bacillus cereus group</taxon>
    </lineage>
</organism>
<keyword evidence="2" id="KW-0614">Plasmid</keyword>
<geneLocation type="plasmid" evidence="2 3">
    <name>unnamed_12</name>
</geneLocation>
<feature type="coiled-coil region" evidence="1">
    <location>
        <begin position="127"/>
        <end position="161"/>
    </location>
</feature>